<keyword evidence="10" id="KW-1185">Reference proteome</keyword>
<accession>A0ABU2S565</accession>
<dbReference type="InterPro" id="IPR005945">
    <property type="entry name" value="Pro_imino_pep"/>
</dbReference>
<name>A0ABU2S565_9ACTN</name>
<dbReference type="InterPro" id="IPR002410">
    <property type="entry name" value="Peptidase_S33"/>
</dbReference>
<dbReference type="PANTHER" id="PTHR43798">
    <property type="entry name" value="MONOACYLGLYCEROL LIPASE"/>
    <property type="match status" value="1"/>
</dbReference>
<dbReference type="PANTHER" id="PTHR43798:SF33">
    <property type="entry name" value="HYDROLASE, PUTATIVE (AFU_ORTHOLOGUE AFUA_2G14860)-RELATED"/>
    <property type="match status" value="1"/>
</dbReference>
<evidence type="ECO:0000256" key="3">
    <source>
        <dbReference type="ARBA" id="ARBA00012568"/>
    </source>
</evidence>
<dbReference type="SUPFAM" id="SSF53474">
    <property type="entry name" value="alpha/beta-Hydrolases"/>
    <property type="match status" value="1"/>
</dbReference>
<evidence type="ECO:0000313" key="9">
    <source>
        <dbReference type="EMBL" id="MDT0444131.1"/>
    </source>
</evidence>
<dbReference type="GO" id="GO:0016787">
    <property type="term" value="F:hydrolase activity"/>
    <property type="evidence" value="ECO:0007669"/>
    <property type="project" value="UniProtKB-KW"/>
</dbReference>
<dbReference type="PIRSF" id="PIRSF005539">
    <property type="entry name" value="Pept_S33_TRI_F1"/>
    <property type="match status" value="1"/>
</dbReference>
<evidence type="ECO:0000256" key="7">
    <source>
        <dbReference type="PIRNR" id="PIRNR005539"/>
    </source>
</evidence>
<dbReference type="Pfam" id="PF00561">
    <property type="entry name" value="Abhydrolase_1"/>
    <property type="match status" value="1"/>
</dbReference>
<proteinExistence type="inferred from homology"/>
<evidence type="ECO:0000256" key="1">
    <source>
        <dbReference type="ARBA" id="ARBA00001585"/>
    </source>
</evidence>
<evidence type="ECO:0000256" key="5">
    <source>
        <dbReference type="ARBA" id="ARBA00022801"/>
    </source>
</evidence>
<dbReference type="EC" id="3.4.11.5" evidence="3"/>
<feature type="domain" description="AB hydrolase-1" evidence="8">
    <location>
        <begin position="31"/>
        <end position="284"/>
    </location>
</feature>
<comment type="caution">
    <text evidence="9">The sequence shown here is derived from an EMBL/GenBank/DDBJ whole genome shotgun (WGS) entry which is preliminary data.</text>
</comment>
<organism evidence="9 10">
    <name type="scientific">Streptomyces johnsoniae</name>
    <dbReference type="NCBI Taxonomy" id="3075532"/>
    <lineage>
        <taxon>Bacteria</taxon>
        <taxon>Bacillati</taxon>
        <taxon>Actinomycetota</taxon>
        <taxon>Actinomycetes</taxon>
        <taxon>Kitasatosporales</taxon>
        <taxon>Streptomycetaceae</taxon>
        <taxon>Streptomyces</taxon>
    </lineage>
</organism>
<dbReference type="InterPro" id="IPR000073">
    <property type="entry name" value="AB_hydrolase_1"/>
</dbReference>
<comment type="similarity">
    <text evidence="2 7">Belongs to the peptidase S33 family.</text>
</comment>
<evidence type="ECO:0000313" key="10">
    <source>
        <dbReference type="Proteomes" id="UP001183615"/>
    </source>
</evidence>
<dbReference type="Gene3D" id="3.40.50.1820">
    <property type="entry name" value="alpha/beta hydrolase"/>
    <property type="match status" value="1"/>
</dbReference>
<dbReference type="EMBL" id="JAVREV010000008">
    <property type="protein sequence ID" value="MDT0444131.1"/>
    <property type="molecule type" value="Genomic_DNA"/>
</dbReference>
<evidence type="ECO:0000259" key="8">
    <source>
        <dbReference type="Pfam" id="PF00561"/>
    </source>
</evidence>
<comment type="catalytic activity">
    <reaction evidence="1">
        <text>Release of N-terminal proline from a peptide.</text>
        <dbReference type="EC" id="3.4.11.5"/>
    </reaction>
</comment>
<evidence type="ECO:0000256" key="6">
    <source>
        <dbReference type="ARBA" id="ARBA00029605"/>
    </source>
</evidence>
<gene>
    <name evidence="9" type="ORF">RM779_16235</name>
</gene>
<dbReference type="InterPro" id="IPR029058">
    <property type="entry name" value="AB_hydrolase_fold"/>
</dbReference>
<evidence type="ECO:0000256" key="4">
    <source>
        <dbReference type="ARBA" id="ARBA00021843"/>
    </source>
</evidence>
<dbReference type="RefSeq" id="WP_311618407.1">
    <property type="nucleotide sequence ID" value="NZ_JAVREV010000008.1"/>
</dbReference>
<keyword evidence="5 7" id="KW-0378">Hydrolase</keyword>
<sequence>MAPTPTAKGTVPFREYATWYRVTGRPGAGRPALVVVHGGPGSTHDYLLPLAGYAERGWPVVHYDQLGNGGSTRLPDADPGFWTPELFLDELDNLLNRLDIADNYVLFGQSWGGMLAAWHASARPAGLRGLVVANAPASYPLWRKEMDVLRAQLPPGVDETLRRHEAAGTTDSDEYLQAMLIFYSRHVCRIDPLPRELAATYMETFTDPTVYRAMNGPNEFHVIGSLRDWSVIDYLPDISVPTLIISGRHDEATPATVRPFEELIPNARWEIFEDSSHLTHLEEPERFTEVLGGFLDTIGANGAQTTTVSGG</sequence>
<dbReference type="NCBIfam" id="TIGR01250">
    <property type="entry name" value="pro_imino_pep_2"/>
    <property type="match status" value="1"/>
</dbReference>
<reference evidence="10" key="1">
    <citation type="submission" date="2023-07" db="EMBL/GenBank/DDBJ databases">
        <title>30 novel species of actinomycetes from the DSMZ collection.</title>
        <authorList>
            <person name="Nouioui I."/>
        </authorList>
    </citation>
    <scope>NUCLEOTIDE SEQUENCE [LARGE SCALE GENOMIC DNA]</scope>
    <source>
        <strain evidence="10">DSM 41886</strain>
    </source>
</reference>
<protein>
    <recommendedName>
        <fullName evidence="4">Proline iminopeptidase</fullName>
        <ecNumber evidence="3">3.4.11.5</ecNumber>
    </recommendedName>
    <alternativeName>
        <fullName evidence="6">Prolyl aminopeptidase</fullName>
    </alternativeName>
</protein>
<dbReference type="Proteomes" id="UP001183615">
    <property type="component" value="Unassembled WGS sequence"/>
</dbReference>
<dbReference type="InterPro" id="IPR050266">
    <property type="entry name" value="AB_hydrolase_sf"/>
</dbReference>
<evidence type="ECO:0000256" key="2">
    <source>
        <dbReference type="ARBA" id="ARBA00010088"/>
    </source>
</evidence>
<dbReference type="PRINTS" id="PR00793">
    <property type="entry name" value="PROAMNOPTASE"/>
</dbReference>